<gene>
    <name evidence="5" type="ORF">HM131_02640</name>
</gene>
<keyword evidence="6" id="KW-1185">Reference proteome</keyword>
<dbReference type="PANTHER" id="PTHR33393">
    <property type="entry name" value="POLYGLUTAMINE SYNTHESIS ACCESSORY PROTEIN RV0574C-RELATED"/>
    <property type="match status" value="1"/>
</dbReference>
<evidence type="ECO:0000259" key="4">
    <source>
        <dbReference type="SMART" id="SM00854"/>
    </source>
</evidence>
<keyword evidence="3" id="KW-0812">Transmembrane</keyword>
<dbReference type="InterPro" id="IPR019079">
    <property type="entry name" value="Capsule_synth_CapA"/>
</dbReference>
<reference evidence="5 6" key="1">
    <citation type="submission" date="2017-04" db="EMBL/GenBank/DDBJ databases">
        <title>The whole genome sequencing and assembly of Halobacillus mangrovi strain.</title>
        <authorList>
            <person name="Lee S.-J."/>
            <person name="Park M.-K."/>
            <person name="Kim J.-Y."/>
            <person name="Lee Y.-J."/>
            <person name="Yi H."/>
            <person name="Bahn Y.-S."/>
            <person name="Kim J.F."/>
            <person name="Lee D.-W."/>
        </authorList>
    </citation>
    <scope>NUCLEOTIDE SEQUENCE [LARGE SCALE GENOMIC DNA]</scope>
    <source>
        <strain evidence="5 6">KTB 131</strain>
    </source>
</reference>
<keyword evidence="3" id="KW-1133">Transmembrane helix</keyword>
<dbReference type="AlphaFoldDB" id="A0A1W6A0R5"/>
<feature type="transmembrane region" description="Helical" evidence="3">
    <location>
        <begin position="21"/>
        <end position="42"/>
    </location>
</feature>
<dbReference type="InterPro" id="IPR052169">
    <property type="entry name" value="CW_Biosynth-Accessory"/>
</dbReference>
<dbReference type="Gene3D" id="3.60.21.10">
    <property type="match status" value="1"/>
</dbReference>
<dbReference type="RefSeq" id="WP_085031749.1">
    <property type="nucleotide sequence ID" value="NZ_CP020772.1"/>
</dbReference>
<dbReference type="Proteomes" id="UP000192527">
    <property type="component" value="Chromosome"/>
</dbReference>
<dbReference type="STRING" id="402384.HM131_02640"/>
<sequence>MVTIDLSNIHREGSLISLIRFTILIALSSLYLTGCSLTPSFLESSDPEPIDNHSTSSIETTEKKPLNLNSRISVSAVGDVLIHERIYQKARTSDGYNFMPMLEETKPTLESSTISIANQETMIGGKELGLSGYPTFNSPKSIGDNLKSLGIDVVTLANNHTLDKGITGIERALDHWNKIDMKHTGAYTDKKQSEEILVYETKENMDVAVLSYTYGTNGIPSPEGKEYVVNRINYEKMAKDISEAKKLADAVIVSLHFGNEYQLYPSPYQKDVVQFAADHEVDAVLGHHPHVLQPIKYVEGKNGNRMLTIYSLGNFFSGQLGEHKRIGGIFTFDFVKKADSRDVVQAVDPRFQITYVTSDYQVVPMSDIPVLSEEYKAKKEHMSQWLPELTFIE</sequence>
<comment type="similarity">
    <text evidence="1">Belongs to the CapA family.</text>
</comment>
<dbReference type="EMBL" id="CP020772">
    <property type="protein sequence ID" value="ARI79087.1"/>
    <property type="molecule type" value="Genomic_DNA"/>
</dbReference>
<dbReference type="OrthoDB" id="9810906at2"/>
<feature type="region of interest" description="Disordered" evidence="2">
    <location>
        <begin position="43"/>
        <end position="62"/>
    </location>
</feature>
<accession>A0A1W6A0R5</accession>
<dbReference type="InterPro" id="IPR029052">
    <property type="entry name" value="Metallo-depent_PP-like"/>
</dbReference>
<keyword evidence="3" id="KW-0472">Membrane</keyword>
<evidence type="ECO:0000256" key="3">
    <source>
        <dbReference type="SAM" id="Phobius"/>
    </source>
</evidence>
<dbReference type="PANTHER" id="PTHR33393:SF12">
    <property type="entry name" value="CAPSULE BIOSYNTHESIS PROTEIN CAPA"/>
    <property type="match status" value="1"/>
</dbReference>
<proteinExistence type="inferred from homology"/>
<evidence type="ECO:0000256" key="1">
    <source>
        <dbReference type="ARBA" id="ARBA00005662"/>
    </source>
</evidence>
<feature type="domain" description="Capsule synthesis protein CapA" evidence="4">
    <location>
        <begin position="73"/>
        <end position="319"/>
    </location>
</feature>
<evidence type="ECO:0000313" key="6">
    <source>
        <dbReference type="Proteomes" id="UP000192527"/>
    </source>
</evidence>
<evidence type="ECO:0000313" key="5">
    <source>
        <dbReference type="EMBL" id="ARI79087.1"/>
    </source>
</evidence>
<evidence type="ECO:0000256" key="2">
    <source>
        <dbReference type="SAM" id="MobiDB-lite"/>
    </source>
</evidence>
<dbReference type="Pfam" id="PF09587">
    <property type="entry name" value="PGA_cap"/>
    <property type="match status" value="1"/>
</dbReference>
<protein>
    <submittedName>
        <fullName evidence="5">Capsular biosynthesis protein</fullName>
    </submittedName>
</protein>
<organism evidence="5 6">
    <name type="scientific">Halobacillus mangrovi</name>
    <dbReference type="NCBI Taxonomy" id="402384"/>
    <lineage>
        <taxon>Bacteria</taxon>
        <taxon>Bacillati</taxon>
        <taxon>Bacillota</taxon>
        <taxon>Bacilli</taxon>
        <taxon>Bacillales</taxon>
        <taxon>Bacillaceae</taxon>
        <taxon>Halobacillus</taxon>
    </lineage>
</organism>
<dbReference type="KEGG" id="hmn:HM131_02640"/>
<dbReference type="SMART" id="SM00854">
    <property type="entry name" value="PGA_cap"/>
    <property type="match status" value="1"/>
</dbReference>
<name>A0A1W6A0R5_9BACI</name>
<dbReference type="CDD" id="cd07381">
    <property type="entry name" value="MPP_CapA"/>
    <property type="match status" value="1"/>
</dbReference>
<dbReference type="SUPFAM" id="SSF56300">
    <property type="entry name" value="Metallo-dependent phosphatases"/>
    <property type="match status" value="1"/>
</dbReference>